<evidence type="ECO:0000256" key="5">
    <source>
        <dbReference type="ARBA" id="ARBA00022722"/>
    </source>
</evidence>
<comment type="subunit">
    <text evidence="3">Monomer.</text>
</comment>
<keyword evidence="6" id="KW-0378">Hydrolase</keyword>
<evidence type="ECO:0000256" key="3">
    <source>
        <dbReference type="ARBA" id="ARBA00011245"/>
    </source>
</evidence>
<comment type="similarity">
    <text evidence="2">Belongs to the EXO5 family.</text>
</comment>
<dbReference type="Pfam" id="PF09810">
    <property type="entry name" value="Exo5"/>
    <property type="match status" value="1"/>
</dbReference>
<keyword evidence="4" id="KW-0408">Iron</keyword>
<protein>
    <recommendedName>
        <fullName evidence="10">Exonuclease V</fullName>
    </recommendedName>
</protein>
<feature type="compositionally biased region" description="Low complexity" evidence="7">
    <location>
        <begin position="196"/>
        <end position="215"/>
    </location>
</feature>
<evidence type="ECO:0000313" key="8">
    <source>
        <dbReference type="EMBL" id="KAF2402610.1"/>
    </source>
</evidence>
<feature type="compositionally biased region" description="Gly residues" evidence="7">
    <location>
        <begin position="110"/>
        <end position="119"/>
    </location>
</feature>
<organism evidence="8 9">
    <name type="scientific">Trichodelitschia bisporula</name>
    <dbReference type="NCBI Taxonomy" id="703511"/>
    <lineage>
        <taxon>Eukaryota</taxon>
        <taxon>Fungi</taxon>
        <taxon>Dikarya</taxon>
        <taxon>Ascomycota</taxon>
        <taxon>Pezizomycotina</taxon>
        <taxon>Dothideomycetes</taxon>
        <taxon>Dothideomycetes incertae sedis</taxon>
        <taxon>Phaeotrichales</taxon>
        <taxon>Phaeotrichaceae</taxon>
        <taxon>Trichodelitschia</taxon>
    </lineage>
</organism>
<dbReference type="GO" id="GO:0005634">
    <property type="term" value="C:nucleus"/>
    <property type="evidence" value="ECO:0007669"/>
    <property type="project" value="TreeGrafter"/>
</dbReference>
<feature type="compositionally biased region" description="Polar residues" evidence="7">
    <location>
        <begin position="128"/>
        <end position="139"/>
    </location>
</feature>
<evidence type="ECO:0008006" key="10">
    <source>
        <dbReference type="Google" id="ProtNLM"/>
    </source>
</evidence>
<evidence type="ECO:0000256" key="4">
    <source>
        <dbReference type="ARBA" id="ARBA00022485"/>
    </source>
</evidence>
<keyword evidence="4" id="KW-0411">Iron-sulfur</keyword>
<keyword evidence="4" id="KW-0479">Metal-binding</keyword>
<dbReference type="Proteomes" id="UP000799640">
    <property type="component" value="Unassembled WGS sequence"/>
</dbReference>
<dbReference type="InterPro" id="IPR019190">
    <property type="entry name" value="EXOV"/>
</dbReference>
<dbReference type="AlphaFoldDB" id="A0A6G1I2U9"/>
<accession>A0A6G1I2U9</accession>
<reference evidence="8" key="1">
    <citation type="journal article" date="2020" name="Stud. Mycol.">
        <title>101 Dothideomycetes genomes: a test case for predicting lifestyles and emergence of pathogens.</title>
        <authorList>
            <person name="Haridas S."/>
            <person name="Albert R."/>
            <person name="Binder M."/>
            <person name="Bloem J."/>
            <person name="Labutti K."/>
            <person name="Salamov A."/>
            <person name="Andreopoulos B."/>
            <person name="Baker S."/>
            <person name="Barry K."/>
            <person name="Bills G."/>
            <person name="Bluhm B."/>
            <person name="Cannon C."/>
            <person name="Castanera R."/>
            <person name="Culley D."/>
            <person name="Daum C."/>
            <person name="Ezra D."/>
            <person name="Gonzalez J."/>
            <person name="Henrissat B."/>
            <person name="Kuo A."/>
            <person name="Liang C."/>
            <person name="Lipzen A."/>
            <person name="Lutzoni F."/>
            <person name="Magnuson J."/>
            <person name="Mondo S."/>
            <person name="Nolan M."/>
            <person name="Ohm R."/>
            <person name="Pangilinan J."/>
            <person name="Park H.-J."/>
            <person name="Ramirez L."/>
            <person name="Alfaro M."/>
            <person name="Sun H."/>
            <person name="Tritt A."/>
            <person name="Yoshinaga Y."/>
            <person name="Zwiers L.-H."/>
            <person name="Turgeon B."/>
            <person name="Goodwin S."/>
            <person name="Spatafora J."/>
            <person name="Crous P."/>
            <person name="Grigoriev I."/>
        </authorList>
    </citation>
    <scope>NUCLEOTIDE SEQUENCE</scope>
    <source>
        <strain evidence="8">CBS 262.69</strain>
    </source>
</reference>
<feature type="region of interest" description="Disordered" evidence="7">
    <location>
        <begin position="71"/>
        <end position="225"/>
    </location>
</feature>
<dbReference type="PANTHER" id="PTHR14464:SF4">
    <property type="entry name" value="EXONUCLEASE V"/>
    <property type="match status" value="1"/>
</dbReference>
<dbReference type="GO" id="GO:0036297">
    <property type="term" value="P:interstrand cross-link repair"/>
    <property type="evidence" value="ECO:0007669"/>
    <property type="project" value="TreeGrafter"/>
</dbReference>
<dbReference type="PANTHER" id="PTHR14464">
    <property type="entry name" value="EXONUCLEASE V"/>
    <property type="match status" value="1"/>
</dbReference>
<keyword evidence="4" id="KW-0004">4Fe-4S</keyword>
<keyword evidence="9" id="KW-1185">Reference proteome</keyword>
<dbReference type="OrthoDB" id="354769at2759"/>
<dbReference type="GO" id="GO:0045145">
    <property type="term" value="F:single-stranded DNA 5'-3' DNA exonuclease activity"/>
    <property type="evidence" value="ECO:0007669"/>
    <property type="project" value="InterPro"/>
</dbReference>
<comment type="cofactor">
    <cofactor evidence="1">
        <name>[4Fe-4S] cluster</name>
        <dbReference type="ChEBI" id="CHEBI:49883"/>
    </cofactor>
</comment>
<name>A0A6G1I2U9_9PEZI</name>
<gene>
    <name evidence="8" type="ORF">EJ06DRAFT_547866</name>
</gene>
<evidence type="ECO:0000256" key="7">
    <source>
        <dbReference type="SAM" id="MobiDB-lite"/>
    </source>
</evidence>
<keyword evidence="6" id="KW-0269">Exonuclease</keyword>
<evidence type="ECO:0000313" key="9">
    <source>
        <dbReference type="Proteomes" id="UP000799640"/>
    </source>
</evidence>
<sequence length="584" mass="62878">MGLTSTPSINSDYGSDFDDEGEEIVRNLLSQFSGVEVRSFSANAAEQENSPLGANALSNGNGDTQSVDFAAAFEAGGQTGEPKGAVGPADVYDGGGGEGEDVRGESRGVVQGGSQGLGRGADVENSRTKGNGNGHTTARTEPDIEDAGPRTPLRPRPAVKQEAAKIAIEVKGSGGTKSLLGNILPPPTPPDPNHTPSPAHEAAPPPLHALARPAPTSSSPLARFRAPPRNLSVTDLTSPAWCELQYDYALSRFGKLPRTARMISGTNVHAALEAEVHEFVPVPVQTKVDRWALRLWNVITGLRALRATGRTRELEVWGSVEGVLVVGVIDEVGYSCPDSELQVALAFSGAKLAYPAPGRGRVRLDAFSKGEKEKRRVYVTDVKTRGSKSLPPAPQLKGTQVQLGLYRRFLAQMVNGEFSPEMIWNRVGLDPEEEFSEEFVGGMADKGTEEDLKNGDREEKTGTGEANEYRTLGALWRLVQAEYAAAIGQEGVGLVMEAAYLSAEGEFIGRKVFGYDEEGLLAYVKETMRWWRGERPARGVDIEHAYKCGTCVFVDSCEWIKERAAEDLARVRARKRTAGRAFKG</sequence>
<dbReference type="EMBL" id="ML996691">
    <property type="protein sequence ID" value="KAF2402610.1"/>
    <property type="molecule type" value="Genomic_DNA"/>
</dbReference>
<proteinExistence type="inferred from homology"/>
<dbReference type="GO" id="GO:0051539">
    <property type="term" value="F:4 iron, 4 sulfur cluster binding"/>
    <property type="evidence" value="ECO:0007669"/>
    <property type="project" value="UniProtKB-KW"/>
</dbReference>
<evidence type="ECO:0000256" key="2">
    <source>
        <dbReference type="ARBA" id="ARBA00009797"/>
    </source>
</evidence>
<evidence type="ECO:0000256" key="6">
    <source>
        <dbReference type="ARBA" id="ARBA00022839"/>
    </source>
</evidence>
<evidence type="ECO:0000256" key="1">
    <source>
        <dbReference type="ARBA" id="ARBA00001966"/>
    </source>
</evidence>
<dbReference type="GO" id="GO:0005739">
    <property type="term" value="C:mitochondrion"/>
    <property type="evidence" value="ECO:0007669"/>
    <property type="project" value="TreeGrafter"/>
</dbReference>
<keyword evidence="5" id="KW-0540">Nuclease</keyword>
<feature type="compositionally biased region" description="Pro residues" evidence="7">
    <location>
        <begin position="184"/>
        <end position="195"/>
    </location>
</feature>